<name>A0A1Y1SYG5_9FLAO</name>
<feature type="region of interest" description="Disordered" evidence="1">
    <location>
        <begin position="251"/>
        <end position="278"/>
    </location>
</feature>
<feature type="compositionally biased region" description="Polar residues" evidence="1">
    <location>
        <begin position="297"/>
        <end position="308"/>
    </location>
</feature>
<evidence type="ECO:0000256" key="1">
    <source>
        <dbReference type="SAM" id="MobiDB-lite"/>
    </source>
</evidence>
<dbReference type="Proteomes" id="UP000192746">
    <property type="component" value="Unassembled WGS sequence"/>
</dbReference>
<protein>
    <submittedName>
        <fullName evidence="2">Uncharacterized protein</fullName>
    </submittedName>
</protein>
<feature type="region of interest" description="Disordered" evidence="1">
    <location>
        <begin position="22"/>
        <end position="43"/>
    </location>
</feature>
<feature type="region of interest" description="Disordered" evidence="1">
    <location>
        <begin position="297"/>
        <end position="334"/>
    </location>
</feature>
<dbReference type="STRING" id="1185767.IIF7_19144"/>
<dbReference type="RefSeq" id="WP_084843292.1">
    <property type="nucleotide sequence ID" value="NZ_ARYN01000025.1"/>
</dbReference>
<dbReference type="EMBL" id="ARYN01000025">
    <property type="protein sequence ID" value="ORL43799.1"/>
    <property type="molecule type" value="Genomic_DNA"/>
</dbReference>
<dbReference type="AlphaFoldDB" id="A0A1Y1SYG5"/>
<dbReference type="OrthoDB" id="1399304at2"/>
<sequence length="573" mass="66809">MSSPKSIGNILNNTILKLNGLQPPAANLPEQSNADTPETSPQEFIHPILTPEDFKQTKINYNKYIEAYNKKVDLDNFKINAYNTKVIAACRNLKKSKDVRMRELIWKEANKELDPETYNEEVEKYNDKYGYHIRKKVTRQKVKPATREYFMAFLWEYNAQLYKRKEFRTNPHLQINVPGSLPKYELYPNKILESEYEGARNLSTSTVETIRNHRERLEEAGVLWGYEYHGSNRALKIAFNVEVLSITDNGKPKSTRNGAQAVREEQTKKVRHNNVSSSEPVLVNTKYRQKGVVANAPTSLNCTGSSTRPPKKQGEKKIDAGAAQQENQEKKFAGAKSQNELSQILITSLEDKNDLARQLAQLEHKDYKPLDIAIARQEAYYGTMHPKDFKELAIQDIFKFSNSLFEALDVHPGSWNNAYKIWLKEMFKNFNGQQLKKDVLLERWQKMIDVLRAVKRQQAKKGWQPSYPSRYFDPVRTEKCHNSFAYAYKNFRIEPPETPDAEYQKRKINANRSKRWNTDLEKARPKIRQFLRGKLDLQKMMDYVKYNCPEVYKALPKLIAQEKDEMFKNLTLN</sequence>
<evidence type="ECO:0000313" key="3">
    <source>
        <dbReference type="Proteomes" id="UP000192746"/>
    </source>
</evidence>
<accession>A0A1Y1SYG5</accession>
<keyword evidence="3" id="KW-1185">Reference proteome</keyword>
<comment type="caution">
    <text evidence="2">The sequence shown here is derived from an EMBL/GenBank/DDBJ whole genome shotgun (WGS) entry which is preliminary data.</text>
</comment>
<feature type="compositionally biased region" description="Polar residues" evidence="1">
    <location>
        <begin position="29"/>
        <end position="42"/>
    </location>
</feature>
<proteinExistence type="predicted"/>
<evidence type="ECO:0000313" key="2">
    <source>
        <dbReference type="EMBL" id="ORL43799.1"/>
    </source>
</evidence>
<organism evidence="2 3">
    <name type="scientific">Zunongwangia atlantica 22II14-10F7</name>
    <dbReference type="NCBI Taxonomy" id="1185767"/>
    <lineage>
        <taxon>Bacteria</taxon>
        <taxon>Pseudomonadati</taxon>
        <taxon>Bacteroidota</taxon>
        <taxon>Flavobacteriia</taxon>
        <taxon>Flavobacteriales</taxon>
        <taxon>Flavobacteriaceae</taxon>
        <taxon>Zunongwangia</taxon>
    </lineage>
</organism>
<reference evidence="2 3" key="1">
    <citation type="submission" date="2013-04" db="EMBL/GenBank/DDBJ databases">
        <title>Zunongwangia sp. 22II14-10F7 Genome Sequencing.</title>
        <authorList>
            <person name="Lai Q."/>
            <person name="Shao Z."/>
        </authorList>
    </citation>
    <scope>NUCLEOTIDE SEQUENCE [LARGE SCALE GENOMIC DNA]</scope>
    <source>
        <strain evidence="2 3">22II14-10F7</strain>
    </source>
</reference>
<gene>
    <name evidence="2" type="ORF">IIF7_19144</name>
</gene>